<evidence type="ECO:0000313" key="2">
    <source>
        <dbReference type="EMBL" id="RAS41145.1"/>
    </source>
</evidence>
<reference evidence="2 3" key="1">
    <citation type="submission" date="2018-06" db="EMBL/GenBank/DDBJ databases">
        <title>Genomic Encyclopedia of Archaeal and Bacterial Type Strains, Phase II (KMG-II): from individual species to whole genera.</title>
        <authorList>
            <person name="Goeker M."/>
        </authorList>
    </citation>
    <scope>NUCLEOTIDE SEQUENCE [LARGE SCALE GENOMIC DNA]</scope>
    <source>
        <strain evidence="2 3">DSM 18710</strain>
    </source>
</reference>
<dbReference type="SMART" id="SM00530">
    <property type="entry name" value="HTH_XRE"/>
    <property type="match status" value="1"/>
</dbReference>
<dbReference type="GO" id="GO:0003677">
    <property type="term" value="F:DNA binding"/>
    <property type="evidence" value="ECO:0007669"/>
    <property type="project" value="UniProtKB-KW"/>
</dbReference>
<dbReference type="Pfam" id="PF13443">
    <property type="entry name" value="HTH_26"/>
    <property type="match status" value="1"/>
</dbReference>
<protein>
    <submittedName>
        <fullName evidence="2">DNA-binding Xre family transcriptional regulator</fullName>
    </submittedName>
</protein>
<dbReference type="EMBL" id="QLTQ01000040">
    <property type="protein sequence ID" value="RAS41145.1"/>
    <property type="molecule type" value="Genomic_DNA"/>
</dbReference>
<dbReference type="PROSITE" id="PS50943">
    <property type="entry name" value="HTH_CROC1"/>
    <property type="match status" value="1"/>
</dbReference>
<sequence>MENRKYNRIKVVLAQKDKTGIWLSKKIGKSNITVSKYLNQRVQPDLITLNAIADALEVDVKDLLVSNIE</sequence>
<proteinExistence type="predicted"/>
<dbReference type="Proteomes" id="UP000249852">
    <property type="component" value="Unassembled WGS sequence"/>
</dbReference>
<dbReference type="Gene3D" id="1.10.260.40">
    <property type="entry name" value="lambda repressor-like DNA-binding domains"/>
    <property type="match status" value="1"/>
</dbReference>
<dbReference type="SUPFAM" id="SSF47413">
    <property type="entry name" value="lambda repressor-like DNA-binding domains"/>
    <property type="match status" value="1"/>
</dbReference>
<keyword evidence="3" id="KW-1185">Reference proteome</keyword>
<name>A0ABX9DQU7_9BACT</name>
<dbReference type="CDD" id="cd00093">
    <property type="entry name" value="HTH_XRE"/>
    <property type="match status" value="1"/>
</dbReference>
<dbReference type="RefSeq" id="WP_006046141.1">
    <property type="nucleotide sequence ID" value="NZ_QLTQ01000040.1"/>
</dbReference>
<evidence type="ECO:0000313" key="3">
    <source>
        <dbReference type="Proteomes" id="UP000249852"/>
    </source>
</evidence>
<dbReference type="InterPro" id="IPR001387">
    <property type="entry name" value="Cro/C1-type_HTH"/>
</dbReference>
<feature type="domain" description="HTH cro/C1-type" evidence="1">
    <location>
        <begin position="23"/>
        <end position="63"/>
    </location>
</feature>
<keyword evidence="2" id="KW-0238">DNA-binding</keyword>
<dbReference type="InterPro" id="IPR010982">
    <property type="entry name" value="Lambda_DNA-bd_dom_sf"/>
</dbReference>
<organism evidence="2 3">
    <name type="scientific">Prevotella pallens</name>
    <dbReference type="NCBI Taxonomy" id="60133"/>
    <lineage>
        <taxon>Bacteria</taxon>
        <taxon>Pseudomonadati</taxon>
        <taxon>Bacteroidota</taxon>
        <taxon>Bacteroidia</taxon>
        <taxon>Bacteroidales</taxon>
        <taxon>Prevotellaceae</taxon>
        <taxon>Prevotella</taxon>
    </lineage>
</organism>
<comment type="caution">
    <text evidence="2">The sequence shown here is derived from an EMBL/GenBank/DDBJ whole genome shotgun (WGS) entry which is preliminary data.</text>
</comment>
<gene>
    <name evidence="2" type="ORF">BC673_14015</name>
</gene>
<evidence type="ECO:0000259" key="1">
    <source>
        <dbReference type="PROSITE" id="PS50943"/>
    </source>
</evidence>
<accession>A0ABX9DQU7</accession>